<feature type="transmembrane region" description="Helical" evidence="8">
    <location>
        <begin position="379"/>
        <end position="399"/>
    </location>
</feature>
<comment type="caution">
    <text evidence="10">The sequence shown here is derived from an EMBL/GenBank/DDBJ whole genome shotgun (WGS) entry which is preliminary data.</text>
</comment>
<name>A0A1F8C2X5_9BACT</name>
<feature type="transmembrane region" description="Helical" evidence="8">
    <location>
        <begin position="298"/>
        <end position="318"/>
    </location>
</feature>
<evidence type="ECO:0000313" key="11">
    <source>
        <dbReference type="Proteomes" id="UP000178429"/>
    </source>
</evidence>
<evidence type="ECO:0000256" key="4">
    <source>
        <dbReference type="ARBA" id="ARBA00022679"/>
    </source>
</evidence>
<feature type="transmembrane region" description="Helical" evidence="8">
    <location>
        <begin position="354"/>
        <end position="373"/>
    </location>
</feature>
<dbReference type="PANTHER" id="PTHR33908:SF11">
    <property type="entry name" value="MEMBRANE PROTEIN"/>
    <property type="match status" value="1"/>
</dbReference>
<dbReference type="GO" id="GO:0005886">
    <property type="term" value="C:plasma membrane"/>
    <property type="evidence" value="ECO:0007669"/>
    <property type="project" value="UniProtKB-SubCell"/>
</dbReference>
<keyword evidence="2" id="KW-1003">Cell membrane</keyword>
<dbReference type="GO" id="GO:0016763">
    <property type="term" value="F:pentosyltransferase activity"/>
    <property type="evidence" value="ECO:0007669"/>
    <property type="project" value="TreeGrafter"/>
</dbReference>
<evidence type="ECO:0000313" key="10">
    <source>
        <dbReference type="EMBL" id="OGM69965.1"/>
    </source>
</evidence>
<evidence type="ECO:0000259" key="9">
    <source>
        <dbReference type="Pfam" id="PF13231"/>
    </source>
</evidence>
<feature type="transmembrane region" description="Helical" evidence="8">
    <location>
        <begin position="91"/>
        <end position="108"/>
    </location>
</feature>
<evidence type="ECO:0000256" key="1">
    <source>
        <dbReference type="ARBA" id="ARBA00004651"/>
    </source>
</evidence>
<evidence type="ECO:0000256" key="6">
    <source>
        <dbReference type="ARBA" id="ARBA00022989"/>
    </source>
</evidence>
<sequence>MKKHLFFIFLVALSLRFFNLQDSRCLNWDETTFAYNAYSILQTGKDEYGQIFPLQFKSIGDYKAPMYIYLMVPVIKILGLNEFAIRLVPSLFGSLSPIIFYLIVYEIFKDKRTAFFSSLFLAASPWHLQFTRAGADVAVSSFFVLVGILGFLVGLKKNWGFFLSAFGFVAATYSYFGDRFFGPLILLFLLILFQKKVSLKIRPLMKAFLFGLLILLPLIPMLFSAGHQEKIIKTTIFGYSRPAEYETALKSQEPDQIFYYLFHTGFFENTWGAVSHYLNHFSPTFLFWDGPIKDPRQFVFQMGMLYLTDLPLIILGVYQLAKKPKQQKWLVLGWLFLSPIPAAITRDEVHARRALNMVFPLMILAGLGAERIWNKLPRLLLILVFGGSVLFYLLSYYVFTPNRTFKGPAGWQCGYKEVVAKVSKRAHAYKEVVVDTSYQGPYVYFLFYQKYNPALYQPQARLIQESENVLGEGAGFDNYTFRPIYWPVDRCFTGKLFVGPPERLPIKDIEENEAKIIDRVYFRNGEEAFLLVEVFNPRKGYC</sequence>
<gene>
    <name evidence="10" type="ORF">A2975_05150</name>
</gene>
<keyword evidence="3" id="KW-0328">Glycosyltransferase</keyword>
<accession>A0A1F8C2X5</accession>
<comment type="subcellular location">
    <subcellularLocation>
        <location evidence="1">Cell membrane</location>
        <topology evidence="1">Multi-pass membrane protein</topology>
    </subcellularLocation>
</comment>
<dbReference type="InterPro" id="IPR050297">
    <property type="entry name" value="LipidA_mod_glycosyltrf_83"/>
</dbReference>
<evidence type="ECO:0000256" key="3">
    <source>
        <dbReference type="ARBA" id="ARBA00022676"/>
    </source>
</evidence>
<dbReference type="STRING" id="1802525.A2975_05150"/>
<proteinExistence type="predicted"/>
<protein>
    <recommendedName>
        <fullName evidence="9">Glycosyltransferase RgtA/B/C/D-like domain-containing protein</fullName>
    </recommendedName>
</protein>
<evidence type="ECO:0000256" key="7">
    <source>
        <dbReference type="ARBA" id="ARBA00023136"/>
    </source>
</evidence>
<keyword evidence="7 8" id="KW-0472">Membrane</keyword>
<feature type="transmembrane region" description="Helical" evidence="8">
    <location>
        <begin position="137"/>
        <end position="155"/>
    </location>
</feature>
<keyword evidence="6 8" id="KW-1133">Transmembrane helix</keyword>
<feature type="domain" description="Glycosyltransferase RgtA/B/C/D-like" evidence="9">
    <location>
        <begin position="63"/>
        <end position="220"/>
    </location>
</feature>
<reference evidence="10 11" key="1">
    <citation type="journal article" date="2016" name="Nat. Commun.">
        <title>Thousands of microbial genomes shed light on interconnected biogeochemical processes in an aquifer system.</title>
        <authorList>
            <person name="Anantharaman K."/>
            <person name="Brown C.T."/>
            <person name="Hug L.A."/>
            <person name="Sharon I."/>
            <person name="Castelle C.J."/>
            <person name="Probst A.J."/>
            <person name="Thomas B.C."/>
            <person name="Singh A."/>
            <person name="Wilkins M.J."/>
            <person name="Karaoz U."/>
            <person name="Brodie E.L."/>
            <person name="Williams K.H."/>
            <person name="Hubbard S.S."/>
            <person name="Banfield J.F."/>
        </authorList>
    </citation>
    <scope>NUCLEOTIDE SEQUENCE [LARGE SCALE GENOMIC DNA]</scope>
</reference>
<organism evidence="10 11">
    <name type="scientific">Candidatus Woesebacteria bacterium RIFCSPLOWO2_01_FULL_44_14</name>
    <dbReference type="NCBI Taxonomy" id="1802525"/>
    <lineage>
        <taxon>Bacteria</taxon>
        <taxon>Candidatus Woeseibacteriota</taxon>
    </lineage>
</organism>
<dbReference type="PANTHER" id="PTHR33908">
    <property type="entry name" value="MANNOSYLTRANSFERASE YKCB-RELATED"/>
    <property type="match status" value="1"/>
</dbReference>
<evidence type="ECO:0000256" key="5">
    <source>
        <dbReference type="ARBA" id="ARBA00022692"/>
    </source>
</evidence>
<keyword evidence="4" id="KW-0808">Transferase</keyword>
<dbReference type="Proteomes" id="UP000178429">
    <property type="component" value="Unassembled WGS sequence"/>
</dbReference>
<dbReference type="AlphaFoldDB" id="A0A1F8C2X5"/>
<evidence type="ECO:0000256" key="8">
    <source>
        <dbReference type="SAM" id="Phobius"/>
    </source>
</evidence>
<feature type="transmembrane region" description="Helical" evidence="8">
    <location>
        <begin position="204"/>
        <end position="223"/>
    </location>
</feature>
<evidence type="ECO:0000256" key="2">
    <source>
        <dbReference type="ARBA" id="ARBA00022475"/>
    </source>
</evidence>
<keyword evidence="5 8" id="KW-0812">Transmembrane</keyword>
<dbReference type="GO" id="GO:0009103">
    <property type="term" value="P:lipopolysaccharide biosynthetic process"/>
    <property type="evidence" value="ECO:0007669"/>
    <property type="project" value="UniProtKB-ARBA"/>
</dbReference>
<dbReference type="InterPro" id="IPR038731">
    <property type="entry name" value="RgtA/B/C-like"/>
</dbReference>
<dbReference type="EMBL" id="MGHL01000007">
    <property type="protein sequence ID" value="OGM69965.1"/>
    <property type="molecule type" value="Genomic_DNA"/>
</dbReference>
<dbReference type="Pfam" id="PF13231">
    <property type="entry name" value="PMT_2"/>
    <property type="match status" value="1"/>
</dbReference>
<feature type="transmembrane region" description="Helical" evidence="8">
    <location>
        <begin position="161"/>
        <end position="192"/>
    </location>
</feature>